<dbReference type="SUPFAM" id="SSF51658">
    <property type="entry name" value="Xylose isomerase-like"/>
    <property type="match status" value="1"/>
</dbReference>
<organism evidence="2 3">
    <name type="scientific">Dyadobacter helix</name>
    <dbReference type="NCBI Taxonomy" id="2822344"/>
    <lineage>
        <taxon>Bacteria</taxon>
        <taxon>Pseudomonadati</taxon>
        <taxon>Bacteroidota</taxon>
        <taxon>Cytophagia</taxon>
        <taxon>Cytophagales</taxon>
        <taxon>Spirosomataceae</taxon>
        <taxon>Dyadobacter</taxon>
    </lineage>
</organism>
<proteinExistence type="predicted"/>
<dbReference type="InterPro" id="IPR050312">
    <property type="entry name" value="IolE/XylAMocC-like"/>
</dbReference>
<dbReference type="PANTHER" id="PTHR12110:SF41">
    <property type="entry name" value="INOSOSE DEHYDRATASE"/>
    <property type="match status" value="1"/>
</dbReference>
<dbReference type="InterPro" id="IPR036237">
    <property type="entry name" value="Xyl_isomerase-like_sf"/>
</dbReference>
<gene>
    <name evidence="2" type="ORF">DYBT9275_02461</name>
</gene>
<comment type="caution">
    <text evidence="2">The sequence shown here is derived from an EMBL/GenBank/DDBJ whole genome shotgun (WGS) entry which is preliminary data.</text>
</comment>
<dbReference type="PANTHER" id="PTHR12110">
    <property type="entry name" value="HYDROXYPYRUVATE ISOMERASE"/>
    <property type="match status" value="1"/>
</dbReference>
<dbReference type="RefSeq" id="WP_215239096.1">
    <property type="nucleotide sequence ID" value="NZ_CAJRAF010000002.1"/>
</dbReference>
<dbReference type="PROSITE" id="PS51318">
    <property type="entry name" value="TAT"/>
    <property type="match status" value="1"/>
</dbReference>
<evidence type="ECO:0000313" key="3">
    <source>
        <dbReference type="Proteomes" id="UP000680038"/>
    </source>
</evidence>
<dbReference type="InterPro" id="IPR013022">
    <property type="entry name" value="Xyl_isomerase-like_TIM-brl"/>
</dbReference>
<protein>
    <recommendedName>
        <fullName evidence="1">Xylose isomerase-like TIM barrel domain-containing protein</fullName>
    </recommendedName>
</protein>
<name>A0A916N4G5_9BACT</name>
<dbReference type="EMBL" id="CAJRAF010000002">
    <property type="protein sequence ID" value="CAG5000426.1"/>
    <property type="molecule type" value="Genomic_DNA"/>
</dbReference>
<dbReference type="Pfam" id="PF01261">
    <property type="entry name" value="AP_endonuc_2"/>
    <property type="match status" value="1"/>
</dbReference>
<reference evidence="2" key="1">
    <citation type="submission" date="2021-04" db="EMBL/GenBank/DDBJ databases">
        <authorList>
            <person name="Rodrigo-Torres L."/>
            <person name="Arahal R. D."/>
            <person name="Lucena T."/>
        </authorList>
    </citation>
    <scope>NUCLEOTIDE SEQUENCE</scope>
    <source>
        <strain evidence="2">CECT 9275</strain>
    </source>
</reference>
<dbReference type="InterPro" id="IPR006311">
    <property type="entry name" value="TAT_signal"/>
</dbReference>
<evidence type="ECO:0000259" key="1">
    <source>
        <dbReference type="Pfam" id="PF01261"/>
    </source>
</evidence>
<evidence type="ECO:0000313" key="2">
    <source>
        <dbReference type="EMBL" id="CAG5000426.1"/>
    </source>
</evidence>
<keyword evidence="3" id="KW-1185">Reference proteome</keyword>
<accession>A0A916N4G5</accession>
<dbReference type="Proteomes" id="UP000680038">
    <property type="component" value="Unassembled WGS sequence"/>
</dbReference>
<dbReference type="AlphaFoldDB" id="A0A916N4G5"/>
<feature type="domain" description="Xylose isomerase-like TIM barrel" evidence="1">
    <location>
        <begin position="55"/>
        <end position="286"/>
    </location>
</feature>
<sequence length="306" mass="34902">MKLTTDATRRDFLKVTSGLAGLAMLELSFDFARPKPLLSFSTLGCPAWSFEKILQYAADNHYQGIEIRGILDQMDLPKCPEFNSPEHIRATKKMIEDRGIKIVSLDSSAKMHFADPAKRQANLDEARRFIDLAKELQASYIRVFPEDLPKDQERQQTIDLISKGLLELADYAKGSGVTVLLESHGQVVSKDILSEIMKAAEHRQVGMIWDIVNMWSVTKEAPAEVYAQLKKYIRHIHVKDAVWVEGKEKFVKIGEGIAPLTEAFKALQAGGYKGYYSFEWEKRWHPEIEDPEITIPHYPVAMKKYF</sequence>
<dbReference type="Gene3D" id="3.20.20.150">
    <property type="entry name" value="Divalent-metal-dependent TIM barrel enzymes"/>
    <property type="match status" value="1"/>
</dbReference>